<dbReference type="Proteomes" id="UP000793456">
    <property type="component" value="Chromosome I"/>
</dbReference>
<protein>
    <submittedName>
        <fullName evidence="1">Uncharacterized protein</fullName>
    </submittedName>
</protein>
<dbReference type="EMBL" id="CM011674">
    <property type="protein sequence ID" value="TMS22794.1"/>
    <property type="molecule type" value="Genomic_DNA"/>
</dbReference>
<gene>
    <name evidence="1" type="ORF">E3U43_008100</name>
</gene>
<evidence type="ECO:0000313" key="2">
    <source>
        <dbReference type="Proteomes" id="UP000793456"/>
    </source>
</evidence>
<reference evidence="1" key="1">
    <citation type="submission" date="2018-11" db="EMBL/GenBank/DDBJ databases">
        <title>The sequence and de novo assembly of Larimichthys crocea genome using PacBio and Hi-C technologies.</title>
        <authorList>
            <person name="Xu P."/>
            <person name="Chen B."/>
            <person name="Zhou Z."/>
            <person name="Ke Q."/>
            <person name="Wu Y."/>
            <person name="Bai H."/>
            <person name="Pu F."/>
        </authorList>
    </citation>
    <scope>NUCLEOTIDE SEQUENCE</scope>
    <source>
        <tissue evidence="1">Muscle</tissue>
    </source>
</reference>
<evidence type="ECO:0000313" key="1">
    <source>
        <dbReference type="EMBL" id="TMS22794.1"/>
    </source>
</evidence>
<comment type="caution">
    <text evidence="1">The sequence shown here is derived from an EMBL/GenBank/DDBJ whole genome shotgun (WGS) entry which is preliminary data.</text>
</comment>
<proteinExistence type="predicted"/>
<organism evidence="1 2">
    <name type="scientific">Larimichthys crocea</name>
    <name type="common">Large yellow croaker</name>
    <name type="synonym">Pseudosciaena crocea</name>
    <dbReference type="NCBI Taxonomy" id="215358"/>
    <lineage>
        <taxon>Eukaryota</taxon>
        <taxon>Metazoa</taxon>
        <taxon>Chordata</taxon>
        <taxon>Craniata</taxon>
        <taxon>Vertebrata</taxon>
        <taxon>Euteleostomi</taxon>
        <taxon>Actinopterygii</taxon>
        <taxon>Neopterygii</taxon>
        <taxon>Teleostei</taxon>
        <taxon>Neoteleostei</taxon>
        <taxon>Acanthomorphata</taxon>
        <taxon>Eupercaria</taxon>
        <taxon>Sciaenidae</taxon>
        <taxon>Larimichthys</taxon>
    </lineage>
</organism>
<sequence length="138" mass="15050">MAPSLLAAAGGLLLLFSFSSAQTRGDSIISSCNPNDGFGRYCPTTCGVADYMIRYKPGVTRELDDLVQALETIANLTQEAEETVVYMKDSTTSAQKSVPQDSYIKKSSSILDEVVRFEKTIVAQEQQISELQSLIQTN</sequence>
<keyword evidence="2" id="KW-1185">Reference proteome</keyword>
<name>A0ACD3RUG2_LARCR</name>
<accession>A0ACD3RUG2</accession>